<accession>F2N8Z1</accession>
<feature type="domain" description="Carbohydrate kinase PfkB" evidence="5">
    <location>
        <begin position="4"/>
        <end position="299"/>
    </location>
</feature>
<dbReference type="InterPro" id="IPR029056">
    <property type="entry name" value="Ribokinase-like"/>
</dbReference>
<dbReference type="PROSITE" id="PS00583">
    <property type="entry name" value="PFKB_KINASES_1"/>
    <property type="match status" value="1"/>
</dbReference>
<dbReference type="SUPFAM" id="SSF53613">
    <property type="entry name" value="Ribokinase-like"/>
    <property type="match status" value="1"/>
</dbReference>
<comment type="similarity">
    <text evidence="1 4">Belongs to the carbohydrate kinase PfkB family.</text>
</comment>
<protein>
    <submittedName>
        <fullName evidence="6">PfkB domain protein</fullName>
    </submittedName>
</protein>
<dbReference type="CDD" id="cd01166">
    <property type="entry name" value="KdgK"/>
    <property type="match status" value="1"/>
</dbReference>
<gene>
    <name evidence="6" type="ordered locus">Corgl_1492</name>
</gene>
<keyword evidence="2 4" id="KW-0808">Transferase</keyword>
<sequence length="315" mass="33544">MGRTDVVCMGAAIVDIPLQPVTREIFEVDSNPVEQIAMVIGGDAINEATIVRRLGHSVSLVAMVGDDAAGSHVLTHCDAEGIDRTFVKVKKDIDTSINVGLVTPDGERTFVTNRNGSLWRTTTADLDCAPFAGARLLSFASIFNNPLVDGTALVTIFRRARACGLTIAADMIYPRLGETLENVREALGYLDFFFPNRDEAAWLTGCEQLDDIADALLACGVKNVVIKNGAKGCFVKNVVRSFTVDAIHGVHAIDTIGAGDNFVAGFLTAVLDGRSLEGCAQFANAAGSLSVRAIGATGGVQNRAQVERERARAYR</sequence>
<dbReference type="PROSITE" id="PS00584">
    <property type="entry name" value="PFKB_KINASES_2"/>
    <property type="match status" value="1"/>
</dbReference>
<organism evidence="6 7">
    <name type="scientific">Coriobacterium glomerans (strain ATCC 49209 / DSM 20642 / JCM 10262 / PW2)</name>
    <dbReference type="NCBI Taxonomy" id="700015"/>
    <lineage>
        <taxon>Bacteria</taxon>
        <taxon>Bacillati</taxon>
        <taxon>Actinomycetota</taxon>
        <taxon>Coriobacteriia</taxon>
        <taxon>Coriobacteriales</taxon>
        <taxon>Coriobacteriaceae</taxon>
        <taxon>Coriobacterium</taxon>
    </lineage>
</organism>
<dbReference type="OrthoDB" id="9795789at2"/>
<name>F2N8Z1_CORGP</name>
<keyword evidence="7" id="KW-1185">Reference proteome</keyword>
<dbReference type="AlphaFoldDB" id="F2N8Z1"/>
<dbReference type="Proteomes" id="UP000006851">
    <property type="component" value="Chromosome"/>
</dbReference>
<dbReference type="GO" id="GO:0016301">
    <property type="term" value="F:kinase activity"/>
    <property type="evidence" value="ECO:0007669"/>
    <property type="project" value="UniProtKB-KW"/>
</dbReference>
<keyword evidence="3 4" id="KW-0418">Kinase</keyword>
<dbReference type="PRINTS" id="PR00990">
    <property type="entry name" value="RIBOKINASE"/>
</dbReference>
<evidence type="ECO:0000256" key="2">
    <source>
        <dbReference type="ARBA" id="ARBA00022679"/>
    </source>
</evidence>
<dbReference type="RefSeq" id="WP_013709333.1">
    <property type="nucleotide sequence ID" value="NC_015389.1"/>
</dbReference>
<dbReference type="STRING" id="700015.Corgl_1492"/>
<dbReference type="InterPro" id="IPR002173">
    <property type="entry name" value="Carboh/pur_kinase_PfkB_CS"/>
</dbReference>
<dbReference type="eggNOG" id="COG0524">
    <property type="taxonomic scope" value="Bacteria"/>
</dbReference>
<dbReference type="PANTHER" id="PTHR43320">
    <property type="entry name" value="SUGAR KINASE"/>
    <property type="match status" value="1"/>
</dbReference>
<dbReference type="HOGENOM" id="CLU_027634_6_0_11"/>
<evidence type="ECO:0000256" key="4">
    <source>
        <dbReference type="RuleBase" id="RU003704"/>
    </source>
</evidence>
<dbReference type="PANTHER" id="PTHR43320:SF3">
    <property type="entry name" value="CARBOHYDRATE KINASE PFKB DOMAIN-CONTAINING PROTEIN"/>
    <property type="match status" value="1"/>
</dbReference>
<dbReference type="EMBL" id="CP002628">
    <property type="protein sequence ID" value="AEB07591.1"/>
    <property type="molecule type" value="Genomic_DNA"/>
</dbReference>
<dbReference type="Gene3D" id="3.40.1190.20">
    <property type="match status" value="1"/>
</dbReference>
<dbReference type="InterPro" id="IPR052700">
    <property type="entry name" value="Carb_kinase_PfkB-like"/>
</dbReference>
<dbReference type="Pfam" id="PF00294">
    <property type="entry name" value="PfkB"/>
    <property type="match status" value="1"/>
</dbReference>
<reference evidence="7" key="1">
    <citation type="journal article" date="2013" name="Stand. Genomic Sci.">
        <title>Complete genome sequence of Coriobacterium glomerans type strain (PW2(T)) from the midgut of Pyrrhocoris apterus L. (red soldier bug).</title>
        <authorList>
            <person name="Stackebrandt E."/>
            <person name="Zeytun A."/>
            <person name="Lapidus A."/>
            <person name="Nolan M."/>
            <person name="Lucas S."/>
            <person name="Hammon N."/>
            <person name="Deshpande S."/>
            <person name="Cheng J.F."/>
            <person name="Tapia R."/>
            <person name="Goodwin L.A."/>
            <person name="Pitluck S."/>
            <person name="Liolios K."/>
            <person name="Pagani I."/>
            <person name="Ivanova N."/>
            <person name="Mavromatis K."/>
            <person name="Mikhailova N."/>
            <person name="Huntemann M."/>
            <person name="Pati A."/>
            <person name="Chen A."/>
            <person name="Palaniappan K."/>
            <person name="Chang Y.J."/>
            <person name="Land M."/>
            <person name="Hauser L."/>
            <person name="Rohde M."/>
            <person name="Pukall R."/>
            <person name="Goker M."/>
            <person name="Detter J.C."/>
            <person name="Woyke T."/>
            <person name="Bristow J."/>
            <person name="Eisen J.A."/>
            <person name="Markowitz V."/>
            <person name="Hugenholtz P."/>
            <person name="Kyrpides N.C."/>
            <person name="Klenk H.P."/>
        </authorList>
    </citation>
    <scope>NUCLEOTIDE SEQUENCE</scope>
    <source>
        <strain evidence="7">ATCC 49209 / DSM 20642 / JCM 10262 / PW2</strain>
    </source>
</reference>
<dbReference type="InterPro" id="IPR002139">
    <property type="entry name" value="Ribo/fructo_kinase"/>
</dbReference>
<evidence type="ECO:0000313" key="6">
    <source>
        <dbReference type="EMBL" id="AEB07591.1"/>
    </source>
</evidence>
<evidence type="ECO:0000256" key="1">
    <source>
        <dbReference type="ARBA" id="ARBA00010688"/>
    </source>
</evidence>
<proteinExistence type="inferred from homology"/>
<dbReference type="KEGG" id="cgo:Corgl_1492"/>
<dbReference type="InterPro" id="IPR011611">
    <property type="entry name" value="PfkB_dom"/>
</dbReference>
<evidence type="ECO:0000313" key="7">
    <source>
        <dbReference type="Proteomes" id="UP000006851"/>
    </source>
</evidence>
<evidence type="ECO:0000256" key="3">
    <source>
        <dbReference type="ARBA" id="ARBA00022777"/>
    </source>
</evidence>
<evidence type="ECO:0000259" key="5">
    <source>
        <dbReference type="Pfam" id="PF00294"/>
    </source>
</evidence>